<dbReference type="Proteomes" id="UP000177383">
    <property type="component" value="Unassembled WGS sequence"/>
</dbReference>
<evidence type="ECO:0000259" key="2">
    <source>
        <dbReference type="Pfam" id="PF01370"/>
    </source>
</evidence>
<dbReference type="InterPro" id="IPR036291">
    <property type="entry name" value="NAD(P)-bd_dom_sf"/>
</dbReference>
<dbReference type="EMBL" id="MFJE01000005">
    <property type="protein sequence ID" value="OGG15200.1"/>
    <property type="molecule type" value="Genomic_DNA"/>
</dbReference>
<comment type="caution">
    <text evidence="3">The sequence shown here is derived from an EMBL/GenBank/DDBJ whole genome shotgun (WGS) entry which is preliminary data.</text>
</comment>
<dbReference type="PANTHER" id="PTHR43000">
    <property type="entry name" value="DTDP-D-GLUCOSE 4,6-DEHYDRATASE-RELATED"/>
    <property type="match status" value="1"/>
</dbReference>
<reference evidence="3 4" key="1">
    <citation type="journal article" date="2016" name="Nat. Commun.">
        <title>Thousands of microbial genomes shed light on interconnected biogeochemical processes in an aquifer system.</title>
        <authorList>
            <person name="Anantharaman K."/>
            <person name="Brown C.T."/>
            <person name="Hug L.A."/>
            <person name="Sharon I."/>
            <person name="Castelle C.J."/>
            <person name="Probst A.J."/>
            <person name="Thomas B.C."/>
            <person name="Singh A."/>
            <person name="Wilkins M.J."/>
            <person name="Karaoz U."/>
            <person name="Brodie E.L."/>
            <person name="Williams K.H."/>
            <person name="Hubbard S.S."/>
            <person name="Banfield J.F."/>
        </authorList>
    </citation>
    <scope>NUCLEOTIDE SEQUENCE [LARGE SCALE GENOMIC DNA]</scope>
</reference>
<organism evidence="3 4">
    <name type="scientific">Candidatus Gottesmanbacteria bacterium RIFCSPHIGHO2_01_FULL_39_10</name>
    <dbReference type="NCBI Taxonomy" id="1798375"/>
    <lineage>
        <taxon>Bacteria</taxon>
        <taxon>Candidatus Gottesmaniibacteriota</taxon>
    </lineage>
</organism>
<name>A0A1F5ZRU8_9BACT</name>
<evidence type="ECO:0000313" key="4">
    <source>
        <dbReference type="Proteomes" id="UP000177383"/>
    </source>
</evidence>
<dbReference type="AlphaFoldDB" id="A0A1F5ZRU8"/>
<feature type="domain" description="NAD-dependent epimerase/dehydratase" evidence="2">
    <location>
        <begin position="6"/>
        <end position="237"/>
    </location>
</feature>
<dbReference type="InterPro" id="IPR001509">
    <property type="entry name" value="Epimerase_deHydtase"/>
</dbReference>
<sequence>MIRNTALLTGSTGFIGANLARHLIKNSYKVHILTRPESSNWRIKDILPHLVDHRVNFQNKKELQGVMAEIKPNIIFHLASYGGYPFQQNLQNMVEANIVETVNLLESLKTIDYQVFINAGSSSEYGYKTEPMKESDALSPNSFYAATKASATYISQVYSRMYQKPIVTVRPFSVYGPYEEPTKFIPTLITRSLKGEDIHLTQGIEKRDFIYIDDFIDGLLAICHSPDKVKGKVINLGSGKQYSVKEAADLIASLTGSKSKLHFGTYKPRNWDTNYWVADISLAKRLLGWQPANSFEEGLKKTIAWFEKNINLYEKKN</sequence>
<evidence type="ECO:0000256" key="1">
    <source>
        <dbReference type="ARBA" id="ARBA00007637"/>
    </source>
</evidence>
<dbReference type="STRING" id="1798375.A2773_04935"/>
<proteinExistence type="inferred from homology"/>
<dbReference type="Pfam" id="PF01370">
    <property type="entry name" value="Epimerase"/>
    <property type="match status" value="1"/>
</dbReference>
<evidence type="ECO:0000313" key="3">
    <source>
        <dbReference type="EMBL" id="OGG15200.1"/>
    </source>
</evidence>
<gene>
    <name evidence="3" type="ORF">A2773_04935</name>
</gene>
<dbReference type="Gene3D" id="3.40.50.720">
    <property type="entry name" value="NAD(P)-binding Rossmann-like Domain"/>
    <property type="match status" value="1"/>
</dbReference>
<dbReference type="SUPFAM" id="SSF51735">
    <property type="entry name" value="NAD(P)-binding Rossmann-fold domains"/>
    <property type="match status" value="1"/>
</dbReference>
<comment type="similarity">
    <text evidence="1">Belongs to the NAD(P)-dependent epimerase/dehydratase family.</text>
</comment>
<accession>A0A1F5ZRU8</accession>
<protein>
    <recommendedName>
        <fullName evidence="2">NAD-dependent epimerase/dehydratase domain-containing protein</fullName>
    </recommendedName>
</protein>
<dbReference type="PRINTS" id="PR01713">
    <property type="entry name" value="NUCEPIMERASE"/>
</dbReference>